<dbReference type="GO" id="GO:0004022">
    <property type="term" value="F:alcohol dehydrogenase (NAD+) activity"/>
    <property type="evidence" value="ECO:0007669"/>
    <property type="project" value="TreeGrafter"/>
</dbReference>
<dbReference type="InterPro" id="IPR002328">
    <property type="entry name" value="ADH_Zn_CS"/>
</dbReference>
<keyword evidence="5" id="KW-0560">Oxidoreductase</keyword>
<protein>
    <recommendedName>
        <fullName evidence="8">Enoyl reductase (ER) domain-containing protein</fullName>
    </recommendedName>
</protein>
<dbReference type="InterPro" id="IPR002364">
    <property type="entry name" value="Quin_OxRdtase/zeta-crystal_CS"/>
</dbReference>
<dbReference type="PANTHER" id="PTHR42940:SF5">
    <property type="entry name" value="ALCOHOL DEHYDROGENASE 2"/>
    <property type="match status" value="1"/>
</dbReference>
<evidence type="ECO:0000313" key="9">
    <source>
        <dbReference type="EMBL" id="KAG4415471.1"/>
    </source>
</evidence>
<dbReference type="EMBL" id="JAFJYH010000221">
    <property type="protein sequence ID" value="KAG4415471.1"/>
    <property type="molecule type" value="Genomic_DNA"/>
</dbReference>
<dbReference type="Pfam" id="PF08240">
    <property type="entry name" value="ADH_N"/>
    <property type="match status" value="1"/>
</dbReference>
<dbReference type="CDD" id="cd08297">
    <property type="entry name" value="CAD3"/>
    <property type="match status" value="1"/>
</dbReference>
<dbReference type="GO" id="GO:0005737">
    <property type="term" value="C:cytoplasm"/>
    <property type="evidence" value="ECO:0007669"/>
    <property type="project" value="TreeGrafter"/>
</dbReference>
<evidence type="ECO:0000256" key="1">
    <source>
        <dbReference type="ARBA" id="ARBA00001947"/>
    </source>
</evidence>
<evidence type="ECO:0000256" key="7">
    <source>
        <dbReference type="RuleBase" id="RU361277"/>
    </source>
</evidence>
<comment type="caution">
    <text evidence="9">The sequence shown here is derived from an EMBL/GenBank/DDBJ whole genome shotgun (WGS) entry which is preliminary data.</text>
</comment>
<dbReference type="PROSITE" id="PS01162">
    <property type="entry name" value="QOR_ZETA_CRYSTAL"/>
    <property type="match status" value="1"/>
</dbReference>
<keyword evidence="3 7" id="KW-0479">Metal-binding</keyword>
<proteinExistence type="inferred from homology"/>
<keyword evidence="4 7" id="KW-0862">Zinc</keyword>
<dbReference type="SMART" id="SM00829">
    <property type="entry name" value="PKS_ER"/>
    <property type="match status" value="1"/>
</dbReference>
<evidence type="ECO:0000259" key="8">
    <source>
        <dbReference type="SMART" id="SM00829"/>
    </source>
</evidence>
<dbReference type="FunFam" id="3.40.50.720:FF:000039">
    <property type="entry name" value="Alcohol dehydrogenase AdhP"/>
    <property type="match status" value="1"/>
</dbReference>
<dbReference type="InterPro" id="IPR020843">
    <property type="entry name" value="ER"/>
</dbReference>
<accession>A0A8H7T9K5</accession>
<keyword evidence="10" id="KW-1185">Reference proteome</keyword>
<gene>
    <name evidence="9" type="ORF">IFR04_011404</name>
</gene>
<dbReference type="GO" id="GO:0008270">
    <property type="term" value="F:zinc ion binding"/>
    <property type="evidence" value="ECO:0007669"/>
    <property type="project" value="InterPro"/>
</dbReference>
<dbReference type="InterPro" id="IPR011032">
    <property type="entry name" value="GroES-like_sf"/>
</dbReference>
<comment type="similarity">
    <text evidence="2 7">Belongs to the zinc-containing alcohol dehydrogenase family.</text>
</comment>
<evidence type="ECO:0000256" key="2">
    <source>
        <dbReference type="ARBA" id="ARBA00008072"/>
    </source>
</evidence>
<dbReference type="SUPFAM" id="SSF51735">
    <property type="entry name" value="NAD(P)-binding Rossmann-fold domains"/>
    <property type="match status" value="1"/>
</dbReference>
<dbReference type="PROSITE" id="PS00059">
    <property type="entry name" value="ADH_ZINC"/>
    <property type="match status" value="1"/>
</dbReference>
<dbReference type="InterPro" id="IPR013154">
    <property type="entry name" value="ADH-like_N"/>
</dbReference>
<feature type="domain" description="Enoyl reductase (ER)" evidence="8">
    <location>
        <begin position="17"/>
        <end position="375"/>
    </location>
</feature>
<dbReference type="SUPFAM" id="SSF50129">
    <property type="entry name" value="GroES-like"/>
    <property type="match status" value="1"/>
</dbReference>
<dbReference type="OrthoDB" id="1879366at2759"/>
<dbReference type="Gene3D" id="3.40.50.720">
    <property type="entry name" value="NAD(P)-binding Rossmann-like Domain"/>
    <property type="match status" value="1"/>
</dbReference>
<sequence length="378" mass="39917">MSPNITKGTVNRAVQYADPPSIKTIIAELPIETPGPGEVLVRMLYSGVCHTDYGFCTNSFGLPVPAPAGQVGGHEGIGEVIEQGPGVTSPEIGAKVGIKYAADACLNCGMEPLCSLRSSKDTDLTLLENCLIGGETSCVQTKISGYFTPGTFQQYVISSAKYVTPIPDGIDLAAAAPLMCGGVTVYAALKRSNTKHGDWVLVTGAGGGLGHLAIQFAKAIGARVVAVDHGSKESFCKGFGADAFVDFTKFSTDEDITTEVRSIAPRGVKTVIACATPTRSYDQCIGFLGFRGTLVCLGVPENDRTPIKGAEAFTLLNNELTIMSLKAGNRLEAKECLQLVARGLVKTHYELRPMGSISDIFKEMETGSINGRVVIDLR</sequence>
<evidence type="ECO:0000313" key="10">
    <source>
        <dbReference type="Proteomes" id="UP000664132"/>
    </source>
</evidence>
<dbReference type="InterPro" id="IPR013149">
    <property type="entry name" value="ADH-like_C"/>
</dbReference>
<comment type="cofactor">
    <cofactor evidence="1 7">
        <name>Zn(2+)</name>
        <dbReference type="ChEBI" id="CHEBI:29105"/>
    </cofactor>
</comment>
<dbReference type="Pfam" id="PF00107">
    <property type="entry name" value="ADH_zinc_N"/>
    <property type="match status" value="1"/>
</dbReference>
<evidence type="ECO:0000256" key="3">
    <source>
        <dbReference type="ARBA" id="ARBA00022723"/>
    </source>
</evidence>
<dbReference type="Gene3D" id="3.90.180.10">
    <property type="entry name" value="Medium-chain alcohol dehydrogenases, catalytic domain"/>
    <property type="match status" value="1"/>
</dbReference>
<dbReference type="PANTHER" id="PTHR42940">
    <property type="entry name" value="ALCOHOL DEHYDROGENASE 1-RELATED"/>
    <property type="match status" value="1"/>
</dbReference>
<dbReference type="AlphaFoldDB" id="A0A8H7T9K5"/>
<evidence type="ECO:0000256" key="4">
    <source>
        <dbReference type="ARBA" id="ARBA00022833"/>
    </source>
</evidence>
<reference evidence="9" key="1">
    <citation type="submission" date="2021-02" db="EMBL/GenBank/DDBJ databases">
        <title>Genome sequence Cadophora malorum strain M34.</title>
        <authorList>
            <person name="Stefanovic E."/>
            <person name="Vu D."/>
            <person name="Scully C."/>
            <person name="Dijksterhuis J."/>
            <person name="Roader J."/>
            <person name="Houbraken J."/>
        </authorList>
    </citation>
    <scope>NUCLEOTIDE SEQUENCE</scope>
    <source>
        <strain evidence="9">M34</strain>
    </source>
</reference>
<dbReference type="InterPro" id="IPR036291">
    <property type="entry name" value="NAD(P)-bd_dom_sf"/>
</dbReference>
<organism evidence="9 10">
    <name type="scientific">Cadophora malorum</name>
    <dbReference type="NCBI Taxonomy" id="108018"/>
    <lineage>
        <taxon>Eukaryota</taxon>
        <taxon>Fungi</taxon>
        <taxon>Dikarya</taxon>
        <taxon>Ascomycota</taxon>
        <taxon>Pezizomycotina</taxon>
        <taxon>Leotiomycetes</taxon>
        <taxon>Helotiales</taxon>
        <taxon>Ploettnerulaceae</taxon>
        <taxon>Cadophora</taxon>
    </lineage>
</organism>
<evidence type="ECO:0000256" key="5">
    <source>
        <dbReference type="ARBA" id="ARBA00023002"/>
    </source>
</evidence>
<keyword evidence="6" id="KW-0520">NAD</keyword>
<name>A0A8H7T9K5_9HELO</name>
<dbReference type="Proteomes" id="UP000664132">
    <property type="component" value="Unassembled WGS sequence"/>
</dbReference>
<evidence type="ECO:0000256" key="6">
    <source>
        <dbReference type="ARBA" id="ARBA00023027"/>
    </source>
</evidence>